<keyword evidence="7 8" id="KW-0472">Membrane</keyword>
<dbReference type="SUPFAM" id="SSF161098">
    <property type="entry name" value="MetI-like"/>
    <property type="match status" value="1"/>
</dbReference>
<sequence>MRERKWVQEILLYSIVFLLTLPIFILLIWSFTKTWPWPDLIPKDVGLRGWRYIIDPHTKILKILCFSFFLSLAVTFVTLLVSLPAAKAIGQHNFKGKKAIQIFILSPIIVPPLAVAMGIHVKFIQMGLADTFWGILLVHLIPCIPYAVRILTNVYEALGTRMEQQARILGANRLQTQFHVMLPLLAPGLVSAGSLVFIISFSQYFLTYLVGGGKIITLSMVLFPFIESGDRAIASALSLIFIAITLIFFLLINKILRTHLNTQDYFYL</sequence>
<dbReference type="OrthoDB" id="9782004at2"/>
<evidence type="ECO:0000313" key="11">
    <source>
        <dbReference type="Proteomes" id="UP000184536"/>
    </source>
</evidence>
<organism evidence="10 11">
    <name type="scientific">Geosporobacter subterraneus DSM 17957</name>
    <dbReference type="NCBI Taxonomy" id="1121919"/>
    <lineage>
        <taxon>Bacteria</taxon>
        <taxon>Bacillati</taxon>
        <taxon>Bacillota</taxon>
        <taxon>Clostridia</taxon>
        <taxon>Peptostreptococcales</taxon>
        <taxon>Thermotaleaceae</taxon>
        <taxon>Geosporobacter</taxon>
    </lineage>
</organism>
<dbReference type="EMBL" id="FQZV01000003">
    <property type="protein sequence ID" value="SHI53303.1"/>
    <property type="molecule type" value="Genomic_DNA"/>
</dbReference>
<feature type="transmembrane region" description="Helical" evidence="8">
    <location>
        <begin position="12"/>
        <end position="32"/>
    </location>
</feature>
<evidence type="ECO:0000256" key="2">
    <source>
        <dbReference type="ARBA" id="ARBA00022448"/>
    </source>
</evidence>
<dbReference type="Gene3D" id="1.10.3720.10">
    <property type="entry name" value="MetI-like"/>
    <property type="match status" value="1"/>
</dbReference>
<keyword evidence="6 8" id="KW-1133">Transmembrane helix</keyword>
<reference evidence="11" key="1">
    <citation type="submission" date="2016-11" db="EMBL/GenBank/DDBJ databases">
        <authorList>
            <person name="Varghese N."/>
            <person name="Submissions S."/>
        </authorList>
    </citation>
    <scope>NUCLEOTIDE SEQUENCE [LARGE SCALE GENOMIC DNA]</scope>
    <source>
        <strain evidence="11">DSM 17957</strain>
    </source>
</reference>
<dbReference type="InterPro" id="IPR000515">
    <property type="entry name" value="MetI-like"/>
</dbReference>
<evidence type="ECO:0000256" key="7">
    <source>
        <dbReference type="ARBA" id="ARBA00023136"/>
    </source>
</evidence>
<name>A0A1M6BXF8_9FIRM</name>
<feature type="transmembrane region" description="Helical" evidence="8">
    <location>
        <begin position="60"/>
        <end position="81"/>
    </location>
</feature>
<feature type="transmembrane region" description="Helical" evidence="8">
    <location>
        <begin position="133"/>
        <end position="158"/>
    </location>
</feature>
<evidence type="ECO:0000313" key="10">
    <source>
        <dbReference type="EMBL" id="SHI53303.1"/>
    </source>
</evidence>
<proteinExistence type="inferred from homology"/>
<feature type="domain" description="ABC transmembrane type-1" evidence="9">
    <location>
        <begin position="64"/>
        <end position="252"/>
    </location>
</feature>
<evidence type="ECO:0000256" key="6">
    <source>
        <dbReference type="ARBA" id="ARBA00022989"/>
    </source>
</evidence>
<evidence type="ECO:0000256" key="8">
    <source>
        <dbReference type="RuleBase" id="RU363032"/>
    </source>
</evidence>
<evidence type="ECO:0000256" key="3">
    <source>
        <dbReference type="ARBA" id="ARBA00022475"/>
    </source>
</evidence>
<dbReference type="GO" id="GO:0055085">
    <property type="term" value="P:transmembrane transport"/>
    <property type="evidence" value="ECO:0007669"/>
    <property type="project" value="InterPro"/>
</dbReference>
<dbReference type="PROSITE" id="PS50928">
    <property type="entry name" value="ABC_TM1"/>
    <property type="match status" value="1"/>
</dbReference>
<keyword evidence="4" id="KW-0997">Cell inner membrane</keyword>
<dbReference type="Pfam" id="PF00528">
    <property type="entry name" value="BPD_transp_1"/>
    <property type="match status" value="1"/>
</dbReference>
<feature type="transmembrane region" description="Helical" evidence="8">
    <location>
        <begin position="233"/>
        <end position="252"/>
    </location>
</feature>
<dbReference type="CDD" id="cd06261">
    <property type="entry name" value="TM_PBP2"/>
    <property type="match status" value="1"/>
</dbReference>
<accession>A0A1M6BXF8</accession>
<dbReference type="PANTHER" id="PTHR43357">
    <property type="entry name" value="INNER MEMBRANE ABC TRANSPORTER PERMEASE PROTEIN YDCV"/>
    <property type="match status" value="1"/>
</dbReference>
<comment type="similarity">
    <text evidence="8">Belongs to the binding-protein-dependent transport system permease family.</text>
</comment>
<feature type="transmembrane region" description="Helical" evidence="8">
    <location>
        <begin position="102"/>
        <end position="121"/>
    </location>
</feature>
<dbReference type="InterPro" id="IPR035906">
    <property type="entry name" value="MetI-like_sf"/>
</dbReference>
<feature type="transmembrane region" description="Helical" evidence="8">
    <location>
        <begin position="205"/>
        <end position="226"/>
    </location>
</feature>
<dbReference type="STRING" id="1121919.SAMN02745975_00088"/>
<evidence type="ECO:0000259" key="9">
    <source>
        <dbReference type="PROSITE" id="PS50928"/>
    </source>
</evidence>
<evidence type="ECO:0000256" key="1">
    <source>
        <dbReference type="ARBA" id="ARBA00004429"/>
    </source>
</evidence>
<comment type="subcellular location">
    <subcellularLocation>
        <location evidence="1">Cell inner membrane</location>
        <topology evidence="1">Multi-pass membrane protein</topology>
    </subcellularLocation>
    <subcellularLocation>
        <location evidence="8">Cell membrane</location>
        <topology evidence="8">Multi-pass membrane protein</topology>
    </subcellularLocation>
</comment>
<dbReference type="AlphaFoldDB" id="A0A1M6BXF8"/>
<keyword evidence="3" id="KW-1003">Cell membrane</keyword>
<evidence type="ECO:0000256" key="4">
    <source>
        <dbReference type="ARBA" id="ARBA00022519"/>
    </source>
</evidence>
<keyword evidence="5 8" id="KW-0812">Transmembrane</keyword>
<feature type="transmembrane region" description="Helical" evidence="8">
    <location>
        <begin position="178"/>
        <end position="199"/>
    </location>
</feature>
<keyword evidence="2 8" id="KW-0813">Transport</keyword>
<dbReference type="RefSeq" id="WP_110939404.1">
    <property type="nucleotide sequence ID" value="NZ_FQZV01000003.1"/>
</dbReference>
<dbReference type="GO" id="GO:0005886">
    <property type="term" value="C:plasma membrane"/>
    <property type="evidence" value="ECO:0007669"/>
    <property type="project" value="UniProtKB-SubCell"/>
</dbReference>
<keyword evidence="11" id="KW-1185">Reference proteome</keyword>
<evidence type="ECO:0000256" key="5">
    <source>
        <dbReference type="ARBA" id="ARBA00022692"/>
    </source>
</evidence>
<protein>
    <submittedName>
        <fullName evidence="10">Putative spermidine/putrescine transport system permease protein</fullName>
    </submittedName>
</protein>
<gene>
    <name evidence="10" type="ORF">SAMN02745975_00088</name>
</gene>
<dbReference type="PANTHER" id="PTHR43357:SF4">
    <property type="entry name" value="INNER MEMBRANE ABC TRANSPORTER PERMEASE PROTEIN YDCV"/>
    <property type="match status" value="1"/>
</dbReference>
<dbReference type="Proteomes" id="UP000184536">
    <property type="component" value="Unassembled WGS sequence"/>
</dbReference>